<sequence>MSVIDPTPLYNNFIHPEPAAPRHDFPKPSIKPPLSQLALPDSGPSTRPPSPPPMYGMLPSIPSHVNAGYDEQHPSPSFSTRPPSPFHERPPGNPFNTSHRTDFSIEIPSPGNPERAPPPDAIPNPDEGQDLAFDDESLSALEKIYLLARSGAAFHRIYISHALIEFLQEVAPREAVDFVLPLLSNLATDQEESVKEALACELVPIMWWFISNCRVVEAEPDYETDEPLIPVAAFTPILGTLLLSPNRLVGAPARAAVVDILARLRTAHDSADNGLLGNVERQLFERELLHQVVIGMSRLDQEGEQSLSEDEDDRPEVWWTAPSTPANPELFAGNKGTDASVNPYFPALSDVPEESASPSPPSSAADSPQSTPSSGTPTPLASARSNPLDKVSAALSQAAGTSSPSSISSGSSASSQSSQSLTPDLSPASGMSAPSPTSPPEPVSPIQNAALASPQVREHDVVGPSTESSDSWLSGISPDDMPEIHMPDKFAGGKDQHAGQMGVALEEDDADTPSDLTDLETDAGEQAAVGKVSSMSLMAALSATCSLDEDIQAAFVKEVGRVGRDPIYWVRREASFALGALAKVVPLEIVITSLLPLFESLCVDSEWHVRHSAIFALPGLLSRLPPTQRRLLALKTIPPLARDPEGPVRSGLLEALGEVIYTFHNDKDGPPDELLDLFLGRKANDSRQKRRNTTPSAKTTPRSPWVTDPGDFILLGDDPARLLICAFNFPAVALTLGRARWGELRESYVALAKDPTPRVRKTLAASVGEIAKIIGPEHSKRDLVPLWLECIKGSDSEVRLKAAESLETFVGALGRPERVVVVQTLQQAWSSGALRGWRERDVAAHTLQALLGLIADTPGLLRSLLKLGLQDDVAAVRAAAVSSVPAYFRVFSQRRDILESLSEDIRQLASSSTFRKRNTYISCQEALVLSDAGPTLITDTELWRTLATLAKDNVVDVRIGVSRLVRLIVEKFFQTSRPLPNEVSDVITHLKVDQSREVRAFAPEMSQSRLSLAEARPPSSETTATIFSRPPPSSWDAGHSL</sequence>
<evidence type="ECO:0000256" key="1">
    <source>
        <dbReference type="ARBA" id="ARBA00022737"/>
    </source>
</evidence>
<dbReference type="STRING" id="670483.S7QEH3"/>
<feature type="repeat" description="HEAT" evidence="2">
    <location>
        <begin position="594"/>
        <end position="630"/>
    </location>
</feature>
<feature type="compositionally biased region" description="Low complexity" evidence="3">
    <location>
        <begin position="395"/>
        <end position="435"/>
    </location>
</feature>
<evidence type="ECO:0000313" key="5">
    <source>
        <dbReference type="Proteomes" id="UP000030669"/>
    </source>
</evidence>
<accession>S7QEH3</accession>
<dbReference type="KEGG" id="gtr:GLOTRDRAFT_136966"/>
<proteinExistence type="predicted"/>
<dbReference type="eggNOG" id="KOG0211">
    <property type="taxonomic scope" value="Eukaryota"/>
</dbReference>
<dbReference type="AlphaFoldDB" id="S7QEH3"/>
<dbReference type="Pfam" id="PF02985">
    <property type="entry name" value="HEAT"/>
    <property type="match status" value="1"/>
</dbReference>
<feature type="region of interest" description="Disordered" evidence="3">
    <location>
        <begin position="1009"/>
        <end position="1041"/>
    </location>
</feature>
<dbReference type="InterPro" id="IPR000357">
    <property type="entry name" value="HEAT"/>
</dbReference>
<feature type="region of interest" description="Disordered" evidence="3">
    <location>
        <begin position="1"/>
        <end position="131"/>
    </location>
</feature>
<feature type="compositionally biased region" description="Low complexity" evidence="3">
    <location>
        <begin position="354"/>
        <end position="379"/>
    </location>
</feature>
<dbReference type="InterPro" id="IPR011989">
    <property type="entry name" value="ARM-like"/>
</dbReference>
<gene>
    <name evidence="4" type="ORF">GLOTRDRAFT_136966</name>
</gene>
<dbReference type="PANTHER" id="PTHR10648:SF1">
    <property type="entry name" value="SERINE_THREONINE-PROTEIN PHOSPHATASE 4 REGULATORY SUBUNIT 1"/>
    <property type="match status" value="1"/>
</dbReference>
<organism evidence="4 5">
    <name type="scientific">Gloeophyllum trabeum (strain ATCC 11539 / FP-39264 / Madison 617)</name>
    <name type="common">Brown rot fungus</name>
    <dbReference type="NCBI Taxonomy" id="670483"/>
    <lineage>
        <taxon>Eukaryota</taxon>
        <taxon>Fungi</taxon>
        <taxon>Dikarya</taxon>
        <taxon>Basidiomycota</taxon>
        <taxon>Agaricomycotina</taxon>
        <taxon>Agaricomycetes</taxon>
        <taxon>Gloeophyllales</taxon>
        <taxon>Gloeophyllaceae</taxon>
        <taxon>Gloeophyllum</taxon>
    </lineage>
</organism>
<feature type="compositionally biased region" description="Basic and acidic residues" evidence="3">
    <location>
        <begin position="482"/>
        <end position="496"/>
    </location>
</feature>
<evidence type="ECO:0000313" key="4">
    <source>
        <dbReference type="EMBL" id="EPQ58216.1"/>
    </source>
</evidence>
<dbReference type="RefSeq" id="XP_007863461.1">
    <property type="nucleotide sequence ID" value="XM_007865270.1"/>
</dbReference>
<dbReference type="OMA" id="TWHVRHS"/>
<dbReference type="EMBL" id="KB469298">
    <property type="protein sequence ID" value="EPQ58216.1"/>
    <property type="molecule type" value="Genomic_DNA"/>
</dbReference>
<feature type="repeat" description="HEAT" evidence="2">
    <location>
        <begin position="783"/>
        <end position="817"/>
    </location>
</feature>
<dbReference type="OrthoDB" id="340346at2759"/>
<protein>
    <submittedName>
        <fullName evidence="4">ARM repeat-containing protein</fullName>
    </submittedName>
</protein>
<reference evidence="4 5" key="1">
    <citation type="journal article" date="2012" name="Science">
        <title>The Paleozoic origin of enzymatic lignin decomposition reconstructed from 31 fungal genomes.</title>
        <authorList>
            <person name="Floudas D."/>
            <person name="Binder M."/>
            <person name="Riley R."/>
            <person name="Barry K."/>
            <person name="Blanchette R.A."/>
            <person name="Henrissat B."/>
            <person name="Martinez A.T."/>
            <person name="Otillar R."/>
            <person name="Spatafora J.W."/>
            <person name="Yadav J.S."/>
            <person name="Aerts A."/>
            <person name="Benoit I."/>
            <person name="Boyd A."/>
            <person name="Carlson A."/>
            <person name="Copeland A."/>
            <person name="Coutinho P.M."/>
            <person name="de Vries R.P."/>
            <person name="Ferreira P."/>
            <person name="Findley K."/>
            <person name="Foster B."/>
            <person name="Gaskell J."/>
            <person name="Glotzer D."/>
            <person name="Gorecki P."/>
            <person name="Heitman J."/>
            <person name="Hesse C."/>
            <person name="Hori C."/>
            <person name="Igarashi K."/>
            <person name="Jurgens J.A."/>
            <person name="Kallen N."/>
            <person name="Kersten P."/>
            <person name="Kohler A."/>
            <person name="Kuees U."/>
            <person name="Kumar T.K.A."/>
            <person name="Kuo A."/>
            <person name="LaButti K."/>
            <person name="Larrondo L.F."/>
            <person name="Lindquist E."/>
            <person name="Ling A."/>
            <person name="Lombard V."/>
            <person name="Lucas S."/>
            <person name="Lundell T."/>
            <person name="Martin R."/>
            <person name="McLaughlin D.J."/>
            <person name="Morgenstern I."/>
            <person name="Morin E."/>
            <person name="Murat C."/>
            <person name="Nagy L.G."/>
            <person name="Nolan M."/>
            <person name="Ohm R.A."/>
            <person name="Patyshakuliyeva A."/>
            <person name="Rokas A."/>
            <person name="Ruiz-Duenas F.J."/>
            <person name="Sabat G."/>
            <person name="Salamov A."/>
            <person name="Samejima M."/>
            <person name="Schmutz J."/>
            <person name="Slot J.C."/>
            <person name="St John F."/>
            <person name="Stenlid J."/>
            <person name="Sun H."/>
            <person name="Sun S."/>
            <person name="Syed K."/>
            <person name="Tsang A."/>
            <person name="Wiebenga A."/>
            <person name="Young D."/>
            <person name="Pisabarro A."/>
            <person name="Eastwood D.C."/>
            <person name="Martin F."/>
            <person name="Cullen D."/>
            <person name="Grigoriev I.V."/>
            <person name="Hibbett D.S."/>
        </authorList>
    </citation>
    <scope>NUCLEOTIDE SEQUENCE [LARGE SCALE GENOMIC DNA]</scope>
    <source>
        <strain evidence="4 5">ATCC 11539</strain>
    </source>
</reference>
<keyword evidence="5" id="KW-1185">Reference proteome</keyword>
<feature type="region of interest" description="Disordered" evidence="3">
    <location>
        <begin position="301"/>
        <end position="496"/>
    </location>
</feature>
<dbReference type="InterPro" id="IPR051023">
    <property type="entry name" value="PP2A_Regulatory_Subunit_A"/>
</dbReference>
<dbReference type="GeneID" id="19303667"/>
<feature type="compositionally biased region" description="Polar residues" evidence="3">
    <location>
        <begin position="465"/>
        <end position="474"/>
    </location>
</feature>
<dbReference type="GO" id="GO:0019888">
    <property type="term" value="F:protein phosphatase regulator activity"/>
    <property type="evidence" value="ECO:0007669"/>
    <property type="project" value="TreeGrafter"/>
</dbReference>
<keyword evidence="1" id="KW-0677">Repeat</keyword>
<evidence type="ECO:0000256" key="3">
    <source>
        <dbReference type="SAM" id="MobiDB-lite"/>
    </source>
</evidence>
<dbReference type="InterPro" id="IPR016024">
    <property type="entry name" value="ARM-type_fold"/>
</dbReference>
<dbReference type="HOGENOM" id="CLU_006095_0_0_1"/>
<feature type="compositionally biased region" description="Polar residues" evidence="3">
    <location>
        <begin position="693"/>
        <end position="702"/>
    </location>
</feature>
<dbReference type="Gene3D" id="1.25.10.10">
    <property type="entry name" value="Leucine-rich Repeat Variant"/>
    <property type="match status" value="1"/>
</dbReference>
<dbReference type="GO" id="GO:0005737">
    <property type="term" value="C:cytoplasm"/>
    <property type="evidence" value="ECO:0007669"/>
    <property type="project" value="TreeGrafter"/>
</dbReference>
<dbReference type="InterPro" id="IPR021133">
    <property type="entry name" value="HEAT_type_2"/>
</dbReference>
<evidence type="ECO:0000256" key="2">
    <source>
        <dbReference type="PROSITE-ProRule" id="PRU00103"/>
    </source>
</evidence>
<feature type="repeat" description="HEAT" evidence="2">
    <location>
        <begin position="744"/>
        <end position="782"/>
    </location>
</feature>
<dbReference type="Proteomes" id="UP000030669">
    <property type="component" value="Unassembled WGS sequence"/>
</dbReference>
<dbReference type="PROSITE" id="PS50077">
    <property type="entry name" value="HEAT_REPEAT"/>
    <property type="match status" value="3"/>
</dbReference>
<feature type="region of interest" description="Disordered" evidence="3">
    <location>
        <begin position="685"/>
        <end position="704"/>
    </location>
</feature>
<dbReference type="PANTHER" id="PTHR10648">
    <property type="entry name" value="SERINE/THREONINE-PROTEIN PHOSPHATASE PP2A 65 KDA REGULATORY SUBUNIT"/>
    <property type="match status" value="1"/>
</dbReference>
<dbReference type="SUPFAM" id="SSF48371">
    <property type="entry name" value="ARM repeat"/>
    <property type="match status" value="1"/>
</dbReference>
<name>S7QEH3_GLOTA</name>